<feature type="compositionally biased region" description="Basic and acidic residues" evidence="4">
    <location>
        <begin position="219"/>
        <end position="232"/>
    </location>
</feature>
<evidence type="ECO:0000256" key="1">
    <source>
        <dbReference type="ARBA" id="ARBA00022722"/>
    </source>
</evidence>
<evidence type="ECO:0000259" key="6">
    <source>
        <dbReference type="SMART" id="SM00479"/>
    </source>
</evidence>
<sequence>MINYGRLTRARGGADPRRLDYAVIDVETTGLDPAEGARVCEIAVVRMHGDGTVQREYATLVDPGVPVLGTAFHGITDGDVAAAPSVRDIAGDLTELLSGAVLVGHKLEFEESFLAAQFAPEGLPGELPGLCTLRAVRSQLDLPRYSLAQATHALTAHWPTGQHTALGDARACAQLLAELIGNAPRSLHYAGPTPRQLTGPPPSGRVKERGPLSAAWRGRGAEQELDGSHPRVLDGRPALRHWTPRWRALELDPSYCGGPFTPAERAVAVEMAELRHRRRRLTGLAAAAVLALGGGAVGWAAVRALRAPATGGAAT</sequence>
<accession>A0A2T0PWB6</accession>
<name>A0A2T0PWB6_9ACTN</name>
<dbReference type="Pfam" id="PF00929">
    <property type="entry name" value="RNase_T"/>
    <property type="match status" value="1"/>
</dbReference>
<keyword evidence="5" id="KW-1133">Transmembrane helix</keyword>
<keyword evidence="5" id="KW-0472">Membrane</keyword>
<feature type="region of interest" description="Disordered" evidence="4">
    <location>
        <begin position="187"/>
        <end position="232"/>
    </location>
</feature>
<evidence type="ECO:0000256" key="5">
    <source>
        <dbReference type="SAM" id="Phobius"/>
    </source>
</evidence>
<protein>
    <submittedName>
        <fullName evidence="7">DNA polymerase-3 subunit epsilon</fullName>
    </submittedName>
</protein>
<reference evidence="7 8" key="1">
    <citation type="submission" date="2018-03" db="EMBL/GenBank/DDBJ databases">
        <title>Genomic Encyclopedia of Archaeal and Bacterial Type Strains, Phase II (KMG-II): from individual species to whole genera.</title>
        <authorList>
            <person name="Goeker M."/>
        </authorList>
    </citation>
    <scope>NUCLEOTIDE SEQUENCE [LARGE SCALE GENOMIC DNA]</scope>
    <source>
        <strain evidence="7 8">DSM 45601</strain>
    </source>
</reference>
<comment type="caution">
    <text evidence="7">The sequence shown here is derived from an EMBL/GenBank/DDBJ whole genome shotgun (WGS) entry which is preliminary data.</text>
</comment>
<dbReference type="SMART" id="SM00479">
    <property type="entry name" value="EXOIII"/>
    <property type="match status" value="1"/>
</dbReference>
<gene>
    <name evidence="7" type="ORF">CLV72_109331</name>
</gene>
<feature type="transmembrane region" description="Helical" evidence="5">
    <location>
        <begin position="281"/>
        <end position="302"/>
    </location>
</feature>
<feature type="domain" description="Exonuclease" evidence="6">
    <location>
        <begin position="20"/>
        <end position="185"/>
    </location>
</feature>
<keyword evidence="5" id="KW-0812">Transmembrane</keyword>
<keyword evidence="3" id="KW-0269">Exonuclease</keyword>
<dbReference type="CDD" id="cd06127">
    <property type="entry name" value="DEDDh"/>
    <property type="match status" value="1"/>
</dbReference>
<dbReference type="InterPro" id="IPR012337">
    <property type="entry name" value="RNaseH-like_sf"/>
</dbReference>
<keyword evidence="2" id="KW-0378">Hydrolase</keyword>
<proteinExistence type="predicted"/>
<evidence type="ECO:0000313" key="8">
    <source>
        <dbReference type="Proteomes" id="UP000237846"/>
    </source>
</evidence>
<dbReference type="Proteomes" id="UP000237846">
    <property type="component" value="Unassembled WGS sequence"/>
</dbReference>
<dbReference type="GO" id="GO:0008408">
    <property type="term" value="F:3'-5' exonuclease activity"/>
    <property type="evidence" value="ECO:0007669"/>
    <property type="project" value="TreeGrafter"/>
</dbReference>
<evidence type="ECO:0000256" key="2">
    <source>
        <dbReference type="ARBA" id="ARBA00022801"/>
    </source>
</evidence>
<dbReference type="InterPro" id="IPR013520">
    <property type="entry name" value="Ribonucl_H"/>
</dbReference>
<dbReference type="RefSeq" id="WP_245930473.1">
    <property type="nucleotide sequence ID" value="NZ_PVZC01000009.1"/>
</dbReference>
<organism evidence="7 8">
    <name type="scientific">Allonocardiopsis opalescens</name>
    <dbReference type="NCBI Taxonomy" id="1144618"/>
    <lineage>
        <taxon>Bacteria</taxon>
        <taxon>Bacillati</taxon>
        <taxon>Actinomycetota</taxon>
        <taxon>Actinomycetes</taxon>
        <taxon>Streptosporangiales</taxon>
        <taxon>Allonocardiopsis</taxon>
    </lineage>
</organism>
<keyword evidence="1" id="KW-0540">Nuclease</keyword>
<dbReference type="PANTHER" id="PTHR30231">
    <property type="entry name" value="DNA POLYMERASE III SUBUNIT EPSILON"/>
    <property type="match status" value="1"/>
</dbReference>
<dbReference type="AlphaFoldDB" id="A0A2T0PWB6"/>
<evidence type="ECO:0000256" key="3">
    <source>
        <dbReference type="ARBA" id="ARBA00022839"/>
    </source>
</evidence>
<keyword evidence="8" id="KW-1185">Reference proteome</keyword>
<dbReference type="InterPro" id="IPR036397">
    <property type="entry name" value="RNaseH_sf"/>
</dbReference>
<evidence type="ECO:0000313" key="7">
    <source>
        <dbReference type="EMBL" id="PRX95720.1"/>
    </source>
</evidence>
<dbReference type="SUPFAM" id="SSF53098">
    <property type="entry name" value="Ribonuclease H-like"/>
    <property type="match status" value="1"/>
</dbReference>
<dbReference type="GO" id="GO:0003676">
    <property type="term" value="F:nucleic acid binding"/>
    <property type="evidence" value="ECO:0007669"/>
    <property type="project" value="InterPro"/>
</dbReference>
<dbReference type="PANTHER" id="PTHR30231:SF4">
    <property type="entry name" value="PROTEIN NEN2"/>
    <property type="match status" value="1"/>
</dbReference>
<evidence type="ECO:0000256" key="4">
    <source>
        <dbReference type="SAM" id="MobiDB-lite"/>
    </source>
</evidence>
<dbReference type="EMBL" id="PVZC01000009">
    <property type="protein sequence ID" value="PRX95720.1"/>
    <property type="molecule type" value="Genomic_DNA"/>
</dbReference>
<dbReference type="Gene3D" id="3.30.420.10">
    <property type="entry name" value="Ribonuclease H-like superfamily/Ribonuclease H"/>
    <property type="match status" value="1"/>
</dbReference>